<dbReference type="PROSITE" id="PS51257">
    <property type="entry name" value="PROKAR_LIPOPROTEIN"/>
    <property type="match status" value="1"/>
</dbReference>
<dbReference type="EMBL" id="JAJVKT010000006">
    <property type="protein sequence ID" value="MCE7508208.1"/>
    <property type="molecule type" value="Genomic_DNA"/>
</dbReference>
<gene>
    <name evidence="2" type="ORF">LZG35_06125</name>
</gene>
<dbReference type="Proteomes" id="UP001107961">
    <property type="component" value="Unassembled WGS sequence"/>
</dbReference>
<dbReference type="AlphaFoldDB" id="A0A9Q3W519"/>
<sequence>MIRTSLLSMLLASLALSSGCGVYNAYKSHNAPDLLPIPPELAGVDPEKEKARMDDLARQLETALAAGKSVVISPIFTKDAYHQGFRGEDGLDVLWENPNQAGGSYSLTWLRATQIRVDGRDYLVSVEEPGRYSLKVVNYQARDANLDGMKRADKPVASRGLGVTYLSSGSYKGHEWTQEWQDEISWNDRPRLKTYCTPTMGGHCIPHNVMESRKRVMREAGYHTTVKEVAKPAVDVATVLDRDFAAFDLSAGEVVMIDGVFAKPPNNWFVDDACVESSVAGILQCELRGFTMQRLRPSMDAFRQGLSEPALSPNRRARQLNLTSRNYSVPSETLAKLLSSATYRQVRFSAKPGEVDEAWGQTYYLNLD</sequence>
<comment type="caution">
    <text evidence="2">The sequence shown here is derived from an EMBL/GenBank/DDBJ whole genome shotgun (WGS) entry which is preliminary data.</text>
</comment>
<evidence type="ECO:0008006" key="4">
    <source>
        <dbReference type="Google" id="ProtNLM"/>
    </source>
</evidence>
<dbReference type="RefSeq" id="WP_080531584.1">
    <property type="nucleotide sequence ID" value="NZ_CP012331.1"/>
</dbReference>
<evidence type="ECO:0000256" key="1">
    <source>
        <dbReference type="SAM" id="SignalP"/>
    </source>
</evidence>
<evidence type="ECO:0000313" key="2">
    <source>
        <dbReference type="EMBL" id="MCE7508208.1"/>
    </source>
</evidence>
<feature type="signal peptide" evidence="1">
    <location>
        <begin position="1"/>
        <end position="25"/>
    </location>
</feature>
<organism evidence="2 3">
    <name type="scientific">Alloalcanivorax xenomutans</name>
    <dbReference type="NCBI Taxonomy" id="1094342"/>
    <lineage>
        <taxon>Bacteria</taxon>
        <taxon>Pseudomonadati</taxon>
        <taxon>Pseudomonadota</taxon>
        <taxon>Gammaproteobacteria</taxon>
        <taxon>Oceanospirillales</taxon>
        <taxon>Alcanivoracaceae</taxon>
        <taxon>Alloalcanivorax</taxon>
    </lineage>
</organism>
<protein>
    <recommendedName>
        <fullName evidence="4">Lipoprotein</fullName>
    </recommendedName>
</protein>
<keyword evidence="1" id="KW-0732">Signal</keyword>
<name>A0A9Q3W519_9GAMM</name>
<feature type="chain" id="PRO_5040495273" description="Lipoprotein" evidence="1">
    <location>
        <begin position="26"/>
        <end position="368"/>
    </location>
</feature>
<evidence type="ECO:0000313" key="3">
    <source>
        <dbReference type="Proteomes" id="UP001107961"/>
    </source>
</evidence>
<keyword evidence="3" id="KW-1185">Reference proteome</keyword>
<reference evidence="2" key="1">
    <citation type="submission" date="2022-01" db="EMBL/GenBank/DDBJ databases">
        <authorList>
            <person name="Karlyshev A.V."/>
            <person name="Jaspars M."/>
        </authorList>
    </citation>
    <scope>NUCLEOTIDE SEQUENCE</scope>
    <source>
        <strain evidence="2">AGSA3-2</strain>
    </source>
</reference>
<proteinExistence type="predicted"/>
<accession>A0A9Q3W519</accession>
<dbReference type="KEGG" id="axe:P40_18885"/>